<sequence length="151" mass="16086">PPPAQATVMLPSAGVTSPPPSTLRATEMTSHPPSTPQSTRNGDRTHDEGIVPLPWIIVSVLGGVIVVSCIVATLIVIVKKNKGRNNERLSPSQPAMDTEIALRESSARAAYSRPDGNNETESQVYTEIGHCLVLPQGRKCLRSHAHLGPKA</sequence>
<gene>
    <name evidence="3" type="ORF">BaRGS_00002613</name>
</gene>
<dbReference type="AlphaFoldDB" id="A0ABD0M3J4"/>
<proteinExistence type="predicted"/>
<evidence type="ECO:0000256" key="1">
    <source>
        <dbReference type="SAM" id="MobiDB-lite"/>
    </source>
</evidence>
<protein>
    <submittedName>
        <fullName evidence="3">Uncharacterized protein</fullName>
    </submittedName>
</protein>
<organism evidence="3 4">
    <name type="scientific">Batillaria attramentaria</name>
    <dbReference type="NCBI Taxonomy" id="370345"/>
    <lineage>
        <taxon>Eukaryota</taxon>
        <taxon>Metazoa</taxon>
        <taxon>Spiralia</taxon>
        <taxon>Lophotrochozoa</taxon>
        <taxon>Mollusca</taxon>
        <taxon>Gastropoda</taxon>
        <taxon>Caenogastropoda</taxon>
        <taxon>Sorbeoconcha</taxon>
        <taxon>Cerithioidea</taxon>
        <taxon>Batillariidae</taxon>
        <taxon>Batillaria</taxon>
    </lineage>
</organism>
<feature type="compositionally biased region" description="Polar residues" evidence="1">
    <location>
        <begin position="23"/>
        <end position="40"/>
    </location>
</feature>
<keyword evidence="2" id="KW-0472">Membrane</keyword>
<feature type="region of interest" description="Disordered" evidence="1">
    <location>
        <begin position="1"/>
        <end position="46"/>
    </location>
</feature>
<keyword evidence="2" id="KW-1133">Transmembrane helix</keyword>
<name>A0ABD0M3J4_9CAEN</name>
<keyword evidence="4" id="KW-1185">Reference proteome</keyword>
<keyword evidence="2" id="KW-0812">Transmembrane</keyword>
<comment type="caution">
    <text evidence="3">The sequence shown here is derived from an EMBL/GenBank/DDBJ whole genome shotgun (WGS) entry which is preliminary data.</text>
</comment>
<feature type="non-terminal residue" evidence="3">
    <location>
        <position position="1"/>
    </location>
</feature>
<evidence type="ECO:0000313" key="3">
    <source>
        <dbReference type="EMBL" id="KAK7505891.1"/>
    </source>
</evidence>
<feature type="transmembrane region" description="Helical" evidence="2">
    <location>
        <begin position="53"/>
        <end position="78"/>
    </location>
</feature>
<evidence type="ECO:0000313" key="4">
    <source>
        <dbReference type="Proteomes" id="UP001519460"/>
    </source>
</evidence>
<dbReference type="EMBL" id="JACVVK020000008">
    <property type="protein sequence ID" value="KAK7505891.1"/>
    <property type="molecule type" value="Genomic_DNA"/>
</dbReference>
<reference evidence="3 4" key="1">
    <citation type="journal article" date="2023" name="Sci. Data">
        <title>Genome assembly of the Korean intertidal mud-creeper Batillaria attramentaria.</title>
        <authorList>
            <person name="Patra A.K."/>
            <person name="Ho P.T."/>
            <person name="Jun S."/>
            <person name="Lee S.J."/>
            <person name="Kim Y."/>
            <person name="Won Y.J."/>
        </authorList>
    </citation>
    <scope>NUCLEOTIDE SEQUENCE [LARGE SCALE GENOMIC DNA]</scope>
    <source>
        <strain evidence="3">Wonlab-2016</strain>
    </source>
</reference>
<evidence type="ECO:0000256" key="2">
    <source>
        <dbReference type="SAM" id="Phobius"/>
    </source>
</evidence>
<dbReference type="Proteomes" id="UP001519460">
    <property type="component" value="Unassembled WGS sequence"/>
</dbReference>
<accession>A0ABD0M3J4</accession>